<feature type="compositionally biased region" description="Low complexity" evidence="6">
    <location>
        <begin position="234"/>
        <end position="250"/>
    </location>
</feature>
<evidence type="ECO:0000256" key="5">
    <source>
        <dbReference type="ARBA" id="ARBA00023242"/>
    </source>
</evidence>
<evidence type="ECO:0000256" key="6">
    <source>
        <dbReference type="SAM" id="MobiDB-lite"/>
    </source>
</evidence>
<dbReference type="Pfam" id="PF00010">
    <property type="entry name" value="HLH"/>
    <property type="match status" value="1"/>
</dbReference>
<keyword evidence="9" id="KW-1185">Reference proteome</keyword>
<evidence type="ECO:0000256" key="1">
    <source>
        <dbReference type="ARBA" id="ARBA00004123"/>
    </source>
</evidence>
<sequence>MESMGIQGEWTSLSGLYTAEEADFMAQLLGNFSVPNEVNGASSTGVPLTSWPGHELTANVVGNDEGSHYSLEIANSNLYSFSQGSNSYSGGSSIFFPTSSNENCCLSDPHSMFLTNNCSTSIDFFMGDVQNTNSCLVKGDDCLNLGMSNGNVEDCGAEKPEAVILEQDLQLGKHYDMKVSEPAIIEKVTPSSKSMKRSRSAQNIQTDKRKVKLKKSQKLASTSNFEEESNTGPNGQSSSSCCSGDDSNASQELSGAVASSGKTRARRGSATDPQSLYARKRRERINERLRILQNLVPNGTKVDISTMLEEAVQYVKFLQLQIKLLSSDDMWMYAPIAYNGMDIGLDLNLRLAKQS</sequence>
<evidence type="ECO:0000256" key="3">
    <source>
        <dbReference type="ARBA" id="ARBA00023125"/>
    </source>
</evidence>
<reference evidence="8" key="1">
    <citation type="submission" date="2020-03" db="EMBL/GenBank/DDBJ databases">
        <title>A high-quality chromosome-level genome assembly of a woody plant with both climbing and erect habits, Rhamnella rubrinervis.</title>
        <authorList>
            <person name="Lu Z."/>
            <person name="Yang Y."/>
            <person name="Zhu X."/>
            <person name="Sun Y."/>
        </authorList>
    </citation>
    <scope>NUCLEOTIDE SEQUENCE</scope>
    <source>
        <strain evidence="8">BYM</strain>
        <tissue evidence="8">Leaf</tissue>
    </source>
</reference>
<gene>
    <name evidence="8" type="ORF">FNV43_RR22638</name>
</gene>
<dbReference type="GO" id="GO:0046983">
    <property type="term" value="F:protein dimerization activity"/>
    <property type="evidence" value="ECO:0007669"/>
    <property type="project" value="InterPro"/>
</dbReference>
<dbReference type="OrthoDB" id="651283at2759"/>
<feature type="region of interest" description="Disordered" evidence="6">
    <location>
        <begin position="186"/>
        <end position="280"/>
    </location>
</feature>
<dbReference type="InterPro" id="IPR011598">
    <property type="entry name" value="bHLH_dom"/>
</dbReference>
<evidence type="ECO:0000259" key="7">
    <source>
        <dbReference type="PROSITE" id="PS50888"/>
    </source>
</evidence>
<evidence type="ECO:0000256" key="2">
    <source>
        <dbReference type="ARBA" id="ARBA00023015"/>
    </source>
</evidence>
<dbReference type="PANTHER" id="PTHR16223:SF274">
    <property type="entry name" value="TRANSCRIPTION FACTOR BHLH84"/>
    <property type="match status" value="1"/>
</dbReference>
<evidence type="ECO:0000313" key="8">
    <source>
        <dbReference type="EMBL" id="KAF3435549.1"/>
    </source>
</evidence>
<name>A0A8K0GRA8_9ROSA</name>
<proteinExistence type="predicted"/>
<dbReference type="GO" id="GO:0005634">
    <property type="term" value="C:nucleus"/>
    <property type="evidence" value="ECO:0007669"/>
    <property type="project" value="UniProtKB-SubCell"/>
</dbReference>
<keyword evidence="3" id="KW-0238">DNA-binding</keyword>
<dbReference type="Proteomes" id="UP000796880">
    <property type="component" value="Unassembled WGS sequence"/>
</dbReference>
<comment type="subcellular location">
    <subcellularLocation>
        <location evidence="1">Nucleus</location>
    </subcellularLocation>
</comment>
<dbReference type="GO" id="GO:0000978">
    <property type="term" value="F:RNA polymerase II cis-regulatory region sequence-specific DNA binding"/>
    <property type="evidence" value="ECO:0007669"/>
    <property type="project" value="TreeGrafter"/>
</dbReference>
<dbReference type="GO" id="GO:0048766">
    <property type="term" value="P:root hair initiation"/>
    <property type="evidence" value="ECO:0007669"/>
    <property type="project" value="UniProtKB-ARBA"/>
</dbReference>
<keyword evidence="4" id="KW-0804">Transcription</keyword>
<keyword evidence="2" id="KW-0805">Transcription regulation</keyword>
<dbReference type="SUPFAM" id="SSF47459">
    <property type="entry name" value="HLH, helix-loop-helix DNA-binding domain"/>
    <property type="match status" value="1"/>
</dbReference>
<dbReference type="EMBL" id="VOIH02000010">
    <property type="protein sequence ID" value="KAF3435549.1"/>
    <property type="molecule type" value="Genomic_DNA"/>
</dbReference>
<dbReference type="CDD" id="cd11454">
    <property type="entry name" value="bHLH_AtIND_like"/>
    <property type="match status" value="1"/>
</dbReference>
<evidence type="ECO:0000256" key="4">
    <source>
        <dbReference type="ARBA" id="ARBA00023163"/>
    </source>
</evidence>
<dbReference type="SMART" id="SM00353">
    <property type="entry name" value="HLH"/>
    <property type="match status" value="1"/>
</dbReference>
<organism evidence="8 9">
    <name type="scientific">Rhamnella rubrinervis</name>
    <dbReference type="NCBI Taxonomy" id="2594499"/>
    <lineage>
        <taxon>Eukaryota</taxon>
        <taxon>Viridiplantae</taxon>
        <taxon>Streptophyta</taxon>
        <taxon>Embryophyta</taxon>
        <taxon>Tracheophyta</taxon>
        <taxon>Spermatophyta</taxon>
        <taxon>Magnoliopsida</taxon>
        <taxon>eudicotyledons</taxon>
        <taxon>Gunneridae</taxon>
        <taxon>Pentapetalae</taxon>
        <taxon>rosids</taxon>
        <taxon>fabids</taxon>
        <taxon>Rosales</taxon>
        <taxon>Rhamnaceae</taxon>
        <taxon>rhamnoid group</taxon>
        <taxon>Rhamneae</taxon>
        <taxon>Rhamnella</taxon>
    </lineage>
</organism>
<dbReference type="InterPro" id="IPR036638">
    <property type="entry name" value="HLH_DNA-bd_sf"/>
</dbReference>
<dbReference type="InterPro" id="IPR045843">
    <property type="entry name" value="IND-like"/>
</dbReference>
<feature type="domain" description="BHLH" evidence="7">
    <location>
        <begin position="269"/>
        <end position="318"/>
    </location>
</feature>
<keyword evidence="5" id="KW-0539">Nucleus</keyword>
<comment type="caution">
    <text evidence="8">The sequence shown here is derived from an EMBL/GenBank/DDBJ whole genome shotgun (WGS) entry which is preliminary data.</text>
</comment>
<dbReference type="GO" id="GO:0000981">
    <property type="term" value="F:DNA-binding transcription factor activity, RNA polymerase II-specific"/>
    <property type="evidence" value="ECO:0007669"/>
    <property type="project" value="TreeGrafter"/>
</dbReference>
<dbReference type="AlphaFoldDB" id="A0A8K0GRA8"/>
<protein>
    <recommendedName>
        <fullName evidence="7">BHLH domain-containing protein</fullName>
    </recommendedName>
</protein>
<evidence type="ECO:0000313" key="9">
    <source>
        <dbReference type="Proteomes" id="UP000796880"/>
    </source>
</evidence>
<dbReference type="PANTHER" id="PTHR16223">
    <property type="entry name" value="TRANSCRIPTION FACTOR BHLH83-RELATED"/>
    <property type="match status" value="1"/>
</dbReference>
<dbReference type="FunFam" id="4.10.280.10:FF:000022">
    <property type="entry name" value="Basic helix-loop-helix transcription factor"/>
    <property type="match status" value="1"/>
</dbReference>
<dbReference type="Gene3D" id="4.10.280.10">
    <property type="entry name" value="Helix-loop-helix DNA-binding domain"/>
    <property type="match status" value="1"/>
</dbReference>
<dbReference type="PROSITE" id="PS50888">
    <property type="entry name" value="BHLH"/>
    <property type="match status" value="1"/>
</dbReference>
<accession>A0A8K0GRA8</accession>